<protein>
    <recommendedName>
        <fullName evidence="5">Release factor glutamine methyltransferase</fullName>
        <shortName evidence="5">RF MTase</shortName>
        <ecNumber evidence="5">2.1.1.297</ecNumber>
    </recommendedName>
    <alternativeName>
        <fullName evidence="5">N5-glutamine methyltransferase PrmC</fullName>
    </alternativeName>
    <alternativeName>
        <fullName evidence="5">Protein-(glutamine-N5) MTase PrmC</fullName>
    </alternativeName>
    <alternativeName>
        <fullName evidence="5">Protein-glutamine N-methyltransferase PrmC</fullName>
    </alternativeName>
</protein>
<dbReference type="GO" id="GO:0003676">
    <property type="term" value="F:nucleic acid binding"/>
    <property type="evidence" value="ECO:0007669"/>
    <property type="project" value="InterPro"/>
</dbReference>
<dbReference type="CDD" id="cd02440">
    <property type="entry name" value="AdoMet_MTases"/>
    <property type="match status" value="1"/>
</dbReference>
<evidence type="ECO:0000259" key="6">
    <source>
        <dbReference type="Pfam" id="PF05175"/>
    </source>
</evidence>
<comment type="similarity">
    <text evidence="5">Belongs to the protein N5-glutamine methyltransferase family. PrmC subfamily.</text>
</comment>
<dbReference type="EC" id="2.1.1.297" evidence="5"/>
<dbReference type="InterPro" id="IPR004556">
    <property type="entry name" value="HemK-like"/>
</dbReference>
<dbReference type="EMBL" id="SMFQ01000004">
    <property type="protein sequence ID" value="TCJ84841.1"/>
    <property type="molecule type" value="Genomic_DNA"/>
</dbReference>
<dbReference type="Gene3D" id="3.40.50.150">
    <property type="entry name" value="Vaccinia Virus protein VP39"/>
    <property type="match status" value="1"/>
</dbReference>
<dbReference type="Pfam" id="PF17827">
    <property type="entry name" value="PrmC_N"/>
    <property type="match status" value="1"/>
</dbReference>
<evidence type="ECO:0000256" key="2">
    <source>
        <dbReference type="ARBA" id="ARBA00022679"/>
    </source>
</evidence>
<evidence type="ECO:0000256" key="4">
    <source>
        <dbReference type="ARBA" id="ARBA00048391"/>
    </source>
</evidence>
<feature type="domain" description="Release factor glutamine methyltransferase N-terminal" evidence="7">
    <location>
        <begin position="9"/>
        <end position="77"/>
    </location>
</feature>
<dbReference type="InterPro" id="IPR002052">
    <property type="entry name" value="DNA_methylase_N6_adenine_CS"/>
</dbReference>
<evidence type="ECO:0000259" key="7">
    <source>
        <dbReference type="Pfam" id="PF17827"/>
    </source>
</evidence>
<sequence>MTAITIQRVLSKARKELEGVSDSAALDAELLLAHCLNKSRTYCHTWPEHELTETELTCFEDAITRRKDDYPVAYILGKKSFWTFDVEVTPDVLIPRPETELLVETALEKLVDIKNPRILDLGTGSGIIALAIASERPDSSIMACDFSVKALAVAERNAKNLKLDHQIEFLHSNWFLEIAPDLTFDLVISNPPYIEPNDPHLEQTIRHEPYSALVAKENGLKDIKNIIENCKQYLTSSGWLLLEHGYDQHEKTQEYLAISEFIEIESRKDLAGNTRITLAKSY</sequence>
<dbReference type="InterPro" id="IPR040758">
    <property type="entry name" value="PrmC_N"/>
</dbReference>
<dbReference type="PANTHER" id="PTHR18895">
    <property type="entry name" value="HEMK METHYLTRANSFERASE"/>
    <property type="match status" value="1"/>
</dbReference>
<dbReference type="InterPro" id="IPR029063">
    <property type="entry name" value="SAM-dependent_MTases_sf"/>
</dbReference>
<comment type="function">
    <text evidence="5">Methylates the class 1 translation termination release factors RF1/PrfA and RF2/PrfB on the glutamine residue of the universally conserved GGQ motif.</text>
</comment>
<dbReference type="AlphaFoldDB" id="A0A4R1F371"/>
<accession>A0A4R1F371</accession>
<dbReference type="RefSeq" id="WP_131906573.1">
    <property type="nucleotide sequence ID" value="NZ_BAAAFU010000006.1"/>
</dbReference>
<dbReference type="PROSITE" id="PS00092">
    <property type="entry name" value="N6_MTASE"/>
    <property type="match status" value="1"/>
</dbReference>
<dbReference type="FunFam" id="3.40.50.150:FF:000053">
    <property type="entry name" value="Release factor glutamine methyltransferase"/>
    <property type="match status" value="1"/>
</dbReference>
<evidence type="ECO:0000256" key="3">
    <source>
        <dbReference type="ARBA" id="ARBA00022691"/>
    </source>
</evidence>
<comment type="caution">
    <text evidence="8">The sequence shown here is derived from an EMBL/GenBank/DDBJ whole genome shotgun (WGS) entry which is preliminary data.</text>
</comment>
<dbReference type="HAMAP" id="MF_02126">
    <property type="entry name" value="RF_methyltr_PrmC"/>
    <property type="match status" value="1"/>
</dbReference>
<evidence type="ECO:0000313" key="9">
    <source>
        <dbReference type="Proteomes" id="UP000294887"/>
    </source>
</evidence>
<dbReference type="PANTHER" id="PTHR18895:SF74">
    <property type="entry name" value="MTRF1L RELEASE FACTOR GLUTAMINE METHYLTRANSFERASE"/>
    <property type="match status" value="1"/>
</dbReference>
<feature type="domain" description="Methyltransferase small" evidence="6">
    <location>
        <begin position="99"/>
        <end position="198"/>
    </location>
</feature>
<reference evidence="8 9" key="1">
    <citation type="submission" date="2019-03" db="EMBL/GenBank/DDBJ databases">
        <title>Genomic Encyclopedia of Type Strains, Phase IV (KMG-IV): sequencing the most valuable type-strain genomes for metagenomic binning, comparative biology and taxonomic classification.</title>
        <authorList>
            <person name="Goeker M."/>
        </authorList>
    </citation>
    <scope>NUCLEOTIDE SEQUENCE [LARGE SCALE GENOMIC DNA]</scope>
    <source>
        <strain evidence="8 9">DSM 24830</strain>
    </source>
</reference>
<feature type="binding site" evidence="5">
    <location>
        <position position="145"/>
    </location>
    <ligand>
        <name>S-adenosyl-L-methionine</name>
        <dbReference type="ChEBI" id="CHEBI:59789"/>
    </ligand>
</feature>
<feature type="binding site" evidence="5">
    <location>
        <begin position="190"/>
        <end position="193"/>
    </location>
    <ligand>
        <name>substrate</name>
    </ligand>
</feature>
<dbReference type="GO" id="GO:0032259">
    <property type="term" value="P:methylation"/>
    <property type="evidence" value="ECO:0007669"/>
    <property type="project" value="UniProtKB-KW"/>
</dbReference>
<organism evidence="8 9">
    <name type="scientific">Cocleimonas flava</name>
    <dbReference type="NCBI Taxonomy" id="634765"/>
    <lineage>
        <taxon>Bacteria</taxon>
        <taxon>Pseudomonadati</taxon>
        <taxon>Pseudomonadota</taxon>
        <taxon>Gammaproteobacteria</taxon>
        <taxon>Thiotrichales</taxon>
        <taxon>Thiotrichaceae</taxon>
        <taxon>Cocleimonas</taxon>
    </lineage>
</organism>
<dbReference type="Gene3D" id="1.10.8.10">
    <property type="entry name" value="DNA helicase RuvA subunit, C-terminal domain"/>
    <property type="match status" value="1"/>
</dbReference>
<keyword evidence="3 5" id="KW-0949">S-adenosyl-L-methionine</keyword>
<dbReference type="InterPro" id="IPR007848">
    <property type="entry name" value="Small_mtfrase_dom"/>
</dbReference>
<dbReference type="SUPFAM" id="SSF53335">
    <property type="entry name" value="S-adenosyl-L-methionine-dependent methyltransferases"/>
    <property type="match status" value="1"/>
</dbReference>
<dbReference type="InterPro" id="IPR050320">
    <property type="entry name" value="N5-glutamine_MTase"/>
</dbReference>
<keyword evidence="9" id="KW-1185">Reference proteome</keyword>
<comment type="catalytic activity">
    <reaction evidence="4 5">
        <text>L-glutaminyl-[peptide chain release factor] + S-adenosyl-L-methionine = N(5)-methyl-L-glutaminyl-[peptide chain release factor] + S-adenosyl-L-homocysteine + H(+)</text>
        <dbReference type="Rhea" id="RHEA:42896"/>
        <dbReference type="Rhea" id="RHEA-COMP:10271"/>
        <dbReference type="Rhea" id="RHEA-COMP:10272"/>
        <dbReference type="ChEBI" id="CHEBI:15378"/>
        <dbReference type="ChEBI" id="CHEBI:30011"/>
        <dbReference type="ChEBI" id="CHEBI:57856"/>
        <dbReference type="ChEBI" id="CHEBI:59789"/>
        <dbReference type="ChEBI" id="CHEBI:61891"/>
        <dbReference type="EC" id="2.1.1.297"/>
    </reaction>
</comment>
<dbReference type="GO" id="GO:0102559">
    <property type="term" value="F:peptide chain release factor N(5)-glutamine methyltransferase activity"/>
    <property type="evidence" value="ECO:0007669"/>
    <property type="project" value="UniProtKB-EC"/>
</dbReference>
<evidence type="ECO:0000256" key="1">
    <source>
        <dbReference type="ARBA" id="ARBA00022603"/>
    </source>
</evidence>
<feature type="binding site" evidence="5">
    <location>
        <position position="190"/>
    </location>
    <ligand>
        <name>S-adenosyl-L-methionine</name>
        <dbReference type="ChEBI" id="CHEBI:59789"/>
    </ligand>
</feature>
<keyword evidence="2 5" id="KW-0808">Transferase</keyword>
<dbReference type="Proteomes" id="UP000294887">
    <property type="component" value="Unassembled WGS sequence"/>
</dbReference>
<gene>
    <name evidence="5" type="primary">prmC</name>
    <name evidence="8" type="ORF">EV695_2804</name>
</gene>
<name>A0A4R1F371_9GAMM</name>
<dbReference type="InterPro" id="IPR019874">
    <property type="entry name" value="RF_methyltr_PrmC"/>
</dbReference>
<feature type="binding site" evidence="5">
    <location>
        <begin position="122"/>
        <end position="126"/>
    </location>
    <ligand>
        <name>S-adenosyl-L-methionine</name>
        <dbReference type="ChEBI" id="CHEBI:59789"/>
    </ligand>
</feature>
<evidence type="ECO:0000256" key="5">
    <source>
        <dbReference type="HAMAP-Rule" id="MF_02126"/>
    </source>
</evidence>
<keyword evidence="1 5" id="KW-0489">Methyltransferase</keyword>
<proteinExistence type="inferred from homology"/>
<evidence type="ECO:0000313" key="8">
    <source>
        <dbReference type="EMBL" id="TCJ84841.1"/>
    </source>
</evidence>
<dbReference type="NCBIfam" id="TIGR00536">
    <property type="entry name" value="hemK_fam"/>
    <property type="match status" value="1"/>
</dbReference>
<dbReference type="OrthoDB" id="9800643at2"/>
<dbReference type="NCBIfam" id="TIGR03534">
    <property type="entry name" value="RF_mod_PrmC"/>
    <property type="match status" value="1"/>
</dbReference>
<feature type="binding site" evidence="5">
    <location>
        <position position="174"/>
    </location>
    <ligand>
        <name>S-adenosyl-L-methionine</name>
        <dbReference type="ChEBI" id="CHEBI:59789"/>
    </ligand>
</feature>
<dbReference type="Pfam" id="PF05175">
    <property type="entry name" value="MTS"/>
    <property type="match status" value="1"/>
</dbReference>